<protein>
    <submittedName>
        <fullName evidence="3">Uncharacterized protein</fullName>
    </submittedName>
</protein>
<evidence type="ECO:0000313" key="3">
    <source>
        <dbReference type="EMBL" id="CDW87843.1"/>
    </source>
</evidence>
<dbReference type="EMBL" id="CCKQ01015984">
    <property type="protein sequence ID" value="CDW87843.1"/>
    <property type="molecule type" value="Genomic_DNA"/>
</dbReference>
<proteinExistence type="predicted"/>
<dbReference type="AlphaFoldDB" id="A0A078B2V9"/>
<evidence type="ECO:0000256" key="1">
    <source>
        <dbReference type="SAM" id="Coils"/>
    </source>
</evidence>
<reference evidence="3 4" key="1">
    <citation type="submission" date="2014-06" db="EMBL/GenBank/DDBJ databases">
        <authorList>
            <person name="Swart Estienne"/>
        </authorList>
    </citation>
    <scope>NUCLEOTIDE SEQUENCE [LARGE SCALE GENOMIC DNA]</scope>
    <source>
        <strain evidence="3 4">130c</strain>
    </source>
</reference>
<accession>A0A078B2V9</accession>
<feature type="compositionally biased region" description="Polar residues" evidence="2">
    <location>
        <begin position="484"/>
        <end position="509"/>
    </location>
</feature>
<feature type="region of interest" description="Disordered" evidence="2">
    <location>
        <begin position="480"/>
        <end position="553"/>
    </location>
</feature>
<sequence>MVQARESRNLPRLLRKKIRKFQSSKEKRQIPKNPSSISIFIGMVHQIERDNEEWKLKIQKKEPFFPMNEKEQNALDYLKSPQNTNAFDYQVSHEIQIDKDDFFLQMRQKIDALRNEKRRLIIEIERTVKENLELNRQKNKIIDTTKSIIDDIKASNDNLMDMLSNKQIEVDGLKKDLTDKNIQVTKLKEKVSEYQKLQEKFKMLEHKYVMDINSEKQIHEKEMKFLNREINNKQKYAIVCAQYEEKIKFQEQEMVSYKEKLKSLMGQNAESNKFSEIHDKQAKLIESLTKQCSILTMKLANKKSSILFLRQENQKQFEQLKKLQKSTNGKESAQKLERTNLNREVETNPSLLKQYRKMIEERDIIVIYFLAIYFLQIKEMTKKFKKMNLNDKHLYVKHQQLEHQKEEYEKLIRQHKLKQNNQPINLDESVSDSSLDEYNHSPSIFNKNLHSRKDDNKEDSQEQNQFYTVKSMDSLYKENLPSLGLSQNGKSKFLSPKNSGGPNTMTTGQKMAAQYLSKNGVNQSQLSNKTSQEMRKSSSQFFNTRTAADKKQL</sequence>
<dbReference type="Proteomes" id="UP000039865">
    <property type="component" value="Unassembled WGS sequence"/>
</dbReference>
<evidence type="ECO:0000256" key="2">
    <source>
        <dbReference type="SAM" id="MobiDB-lite"/>
    </source>
</evidence>
<dbReference type="OrthoDB" id="297177at2759"/>
<dbReference type="OMA" id="LTMKLAN"/>
<gene>
    <name evidence="3" type="primary">Contig12965.g13827</name>
    <name evidence="3" type="ORF">STYLEM_16956</name>
</gene>
<keyword evidence="4" id="KW-1185">Reference proteome</keyword>
<dbReference type="InParanoid" id="A0A078B2V9"/>
<evidence type="ECO:0000313" key="4">
    <source>
        <dbReference type="Proteomes" id="UP000039865"/>
    </source>
</evidence>
<feature type="compositionally biased region" description="Basic and acidic residues" evidence="2">
    <location>
        <begin position="451"/>
        <end position="460"/>
    </location>
</feature>
<organism evidence="3 4">
    <name type="scientific">Stylonychia lemnae</name>
    <name type="common">Ciliate</name>
    <dbReference type="NCBI Taxonomy" id="5949"/>
    <lineage>
        <taxon>Eukaryota</taxon>
        <taxon>Sar</taxon>
        <taxon>Alveolata</taxon>
        <taxon>Ciliophora</taxon>
        <taxon>Intramacronucleata</taxon>
        <taxon>Spirotrichea</taxon>
        <taxon>Stichotrichia</taxon>
        <taxon>Sporadotrichida</taxon>
        <taxon>Oxytrichidae</taxon>
        <taxon>Stylonychinae</taxon>
        <taxon>Stylonychia</taxon>
    </lineage>
</organism>
<feature type="region of interest" description="Disordered" evidence="2">
    <location>
        <begin position="419"/>
        <end position="462"/>
    </location>
</feature>
<feature type="compositionally biased region" description="Polar residues" evidence="2">
    <location>
        <begin position="516"/>
        <end position="546"/>
    </location>
</feature>
<keyword evidence="1" id="KW-0175">Coiled coil</keyword>
<name>A0A078B2V9_STYLE</name>
<feature type="coiled-coil region" evidence="1">
    <location>
        <begin position="103"/>
        <end position="267"/>
    </location>
</feature>